<evidence type="ECO:0000313" key="14">
    <source>
        <dbReference type="EMBL" id="BBO93334.1"/>
    </source>
</evidence>
<evidence type="ECO:0000256" key="10">
    <source>
        <dbReference type="ARBA" id="ARBA00034005"/>
    </source>
</evidence>
<feature type="binding site" evidence="11">
    <location>
        <position position="287"/>
    </location>
    <ligand>
        <name>NAD(+)</name>
        <dbReference type="ChEBI" id="CHEBI:57540"/>
    </ligand>
</feature>
<dbReference type="Pfam" id="PF03120">
    <property type="entry name" value="OB_DNA_ligase"/>
    <property type="match status" value="1"/>
</dbReference>
<keyword evidence="15" id="KW-1185">Reference proteome</keyword>
<keyword evidence="5 11" id="KW-0227">DNA damage</keyword>
<comment type="cofactor">
    <cofactor evidence="11">
        <name>Mg(2+)</name>
        <dbReference type="ChEBI" id="CHEBI:18420"/>
    </cofactor>
    <cofactor evidence="11">
        <name>Mn(2+)</name>
        <dbReference type="ChEBI" id="CHEBI:29035"/>
    </cofactor>
</comment>
<dbReference type="Proteomes" id="UP000422108">
    <property type="component" value="Chromosome"/>
</dbReference>
<dbReference type="Gene3D" id="2.40.50.140">
    <property type="entry name" value="Nucleic acid-binding proteins"/>
    <property type="match status" value="1"/>
</dbReference>
<evidence type="ECO:0000256" key="11">
    <source>
        <dbReference type="HAMAP-Rule" id="MF_01588"/>
    </source>
</evidence>
<evidence type="ECO:0000256" key="8">
    <source>
        <dbReference type="ARBA" id="ARBA00023027"/>
    </source>
</evidence>
<dbReference type="GO" id="GO:0006281">
    <property type="term" value="P:DNA repair"/>
    <property type="evidence" value="ECO:0007669"/>
    <property type="project" value="UniProtKB-KW"/>
</dbReference>
<reference evidence="14 15" key="1">
    <citation type="submission" date="2019-11" db="EMBL/GenBank/DDBJ databases">
        <title>Comparative genomics of hydrocarbon-degrading Desulfosarcina strains.</title>
        <authorList>
            <person name="Watanabe M."/>
            <person name="Kojima H."/>
            <person name="Fukui M."/>
        </authorList>
    </citation>
    <scope>NUCLEOTIDE SEQUENCE [LARGE SCALE GENOMIC DNA]</scope>
    <source>
        <strain evidence="15">oXyS1</strain>
    </source>
</reference>
<feature type="domain" description="BRCT" evidence="13">
    <location>
        <begin position="555"/>
        <end position="637"/>
    </location>
</feature>
<dbReference type="SUPFAM" id="SSF50249">
    <property type="entry name" value="Nucleic acid-binding proteins"/>
    <property type="match status" value="1"/>
</dbReference>
<dbReference type="Gene3D" id="1.10.150.20">
    <property type="entry name" value="5' to 3' exonuclease, C-terminal subdomain"/>
    <property type="match status" value="1"/>
</dbReference>
<dbReference type="InterPro" id="IPR004150">
    <property type="entry name" value="NAD_DNA_ligase_OB"/>
</dbReference>
<accession>A0A5K8ANY4</accession>
<feature type="binding site" evidence="11">
    <location>
        <begin position="94"/>
        <end position="95"/>
    </location>
    <ligand>
        <name>NAD(+)</name>
        <dbReference type="ChEBI" id="CHEBI:57540"/>
    </ligand>
</feature>
<feature type="active site" description="N6-AMP-lysine intermediate" evidence="11">
    <location>
        <position position="130"/>
    </location>
</feature>
<dbReference type="InterPro" id="IPR010994">
    <property type="entry name" value="RuvA_2-like"/>
</dbReference>
<feature type="binding site" evidence="11">
    <location>
        <begin position="52"/>
        <end position="56"/>
    </location>
    <ligand>
        <name>NAD(+)</name>
        <dbReference type="ChEBI" id="CHEBI:57540"/>
    </ligand>
</feature>
<evidence type="ECO:0000256" key="9">
    <source>
        <dbReference type="ARBA" id="ARBA00023204"/>
    </source>
</evidence>
<dbReference type="SUPFAM" id="SSF56091">
    <property type="entry name" value="DNA ligase/mRNA capping enzyme, catalytic domain"/>
    <property type="match status" value="1"/>
</dbReference>
<name>A0A5K8ANY4_9BACT</name>
<dbReference type="PROSITE" id="PS01056">
    <property type="entry name" value="DNA_LIGASE_N2"/>
    <property type="match status" value="1"/>
</dbReference>
<evidence type="ECO:0000256" key="12">
    <source>
        <dbReference type="SAM" id="MobiDB-lite"/>
    </source>
</evidence>
<dbReference type="EMBL" id="AP021879">
    <property type="protein sequence ID" value="BBO93334.1"/>
    <property type="molecule type" value="Genomic_DNA"/>
</dbReference>
<dbReference type="HAMAP" id="MF_01588">
    <property type="entry name" value="DNA_ligase_A"/>
    <property type="match status" value="1"/>
</dbReference>
<gene>
    <name evidence="11 14" type="primary">ligA</name>
    <name evidence="14" type="ORF">DSCOOX_65140</name>
</gene>
<dbReference type="Pfam" id="PF00533">
    <property type="entry name" value="BRCT"/>
    <property type="match status" value="1"/>
</dbReference>
<comment type="similarity">
    <text evidence="11">Belongs to the NAD-dependent DNA ligase family. LigA subfamily.</text>
</comment>
<comment type="caution">
    <text evidence="11">Lacks conserved residue(s) required for the propagation of feature annotation.</text>
</comment>
<keyword evidence="9 11" id="KW-0234">DNA repair</keyword>
<protein>
    <recommendedName>
        <fullName evidence="11">DNA ligase</fullName>
        <ecNumber evidence="11">6.5.1.2</ecNumber>
    </recommendedName>
    <alternativeName>
        <fullName evidence="11">Polydeoxyribonucleotide synthase [NAD(+)]</fullName>
    </alternativeName>
</protein>
<evidence type="ECO:0000256" key="3">
    <source>
        <dbReference type="ARBA" id="ARBA00022705"/>
    </source>
</evidence>
<comment type="catalytic activity">
    <reaction evidence="10 11">
        <text>NAD(+) + (deoxyribonucleotide)n-3'-hydroxyl + 5'-phospho-(deoxyribonucleotide)m = (deoxyribonucleotide)n+m + AMP + beta-nicotinamide D-nucleotide.</text>
        <dbReference type="EC" id="6.5.1.2"/>
    </reaction>
</comment>
<keyword evidence="6 11" id="KW-0862">Zinc</keyword>
<dbReference type="InterPro" id="IPR033136">
    <property type="entry name" value="DNA_ligase_CS"/>
</dbReference>
<feature type="binding site" evidence="11">
    <location>
        <position position="175"/>
    </location>
    <ligand>
        <name>NAD(+)</name>
        <dbReference type="ChEBI" id="CHEBI:57540"/>
    </ligand>
</feature>
<feature type="binding site" evidence="11">
    <location>
        <position position="376"/>
    </location>
    <ligand>
        <name>Zn(2+)</name>
        <dbReference type="ChEBI" id="CHEBI:29105"/>
    </ligand>
</feature>
<keyword evidence="3 11" id="KW-0235">DNA replication</keyword>
<evidence type="ECO:0000256" key="6">
    <source>
        <dbReference type="ARBA" id="ARBA00022833"/>
    </source>
</evidence>
<dbReference type="Pfam" id="PF14520">
    <property type="entry name" value="HHH_5"/>
    <property type="match status" value="1"/>
</dbReference>
<dbReference type="Pfam" id="PF01653">
    <property type="entry name" value="DNA_ligase_aden"/>
    <property type="match status" value="1"/>
</dbReference>
<organism evidence="14 15">
    <name type="scientific">Desulfosarcina ovata subsp. ovata</name>
    <dbReference type="NCBI Taxonomy" id="2752305"/>
    <lineage>
        <taxon>Bacteria</taxon>
        <taxon>Pseudomonadati</taxon>
        <taxon>Thermodesulfobacteriota</taxon>
        <taxon>Desulfobacteria</taxon>
        <taxon>Desulfobacterales</taxon>
        <taxon>Desulfosarcinaceae</taxon>
        <taxon>Desulfosarcina</taxon>
    </lineage>
</organism>
<feature type="binding site" evidence="11">
    <location>
        <position position="379"/>
    </location>
    <ligand>
        <name>Zn(2+)</name>
        <dbReference type="ChEBI" id="CHEBI:29105"/>
    </ligand>
</feature>
<dbReference type="GO" id="GO:0046872">
    <property type="term" value="F:metal ion binding"/>
    <property type="evidence" value="ECO:0007669"/>
    <property type="project" value="UniProtKB-KW"/>
</dbReference>
<keyword evidence="2 11" id="KW-0436">Ligase</keyword>
<dbReference type="PIRSF" id="PIRSF001604">
    <property type="entry name" value="LigA"/>
    <property type="match status" value="1"/>
</dbReference>
<dbReference type="SUPFAM" id="SSF47781">
    <property type="entry name" value="RuvA domain 2-like"/>
    <property type="match status" value="1"/>
</dbReference>
<feature type="binding site" evidence="11">
    <location>
        <position position="146"/>
    </location>
    <ligand>
        <name>NAD(+)</name>
        <dbReference type="ChEBI" id="CHEBI:57540"/>
    </ligand>
</feature>
<comment type="function">
    <text evidence="1 11">DNA ligase that catalyzes the formation of phosphodiester linkages between 5'-phosphoryl and 3'-hydroxyl groups in double-stranded DNA using NAD as a coenzyme and as the energy source for the reaction. It is essential for DNA replication and repair of damaged DNA.</text>
</comment>
<dbReference type="Gene3D" id="3.30.470.30">
    <property type="entry name" value="DNA ligase/mRNA capping enzyme"/>
    <property type="match status" value="1"/>
</dbReference>
<keyword evidence="4 11" id="KW-0479">Metal-binding</keyword>
<dbReference type="SMART" id="SM00292">
    <property type="entry name" value="BRCT"/>
    <property type="match status" value="1"/>
</dbReference>
<dbReference type="InterPro" id="IPR001357">
    <property type="entry name" value="BRCT_dom"/>
</dbReference>
<dbReference type="EC" id="6.5.1.2" evidence="11"/>
<keyword evidence="7 11" id="KW-0460">Magnesium</keyword>
<dbReference type="InterPro" id="IPR012340">
    <property type="entry name" value="NA-bd_OB-fold"/>
</dbReference>
<evidence type="ECO:0000256" key="7">
    <source>
        <dbReference type="ARBA" id="ARBA00022842"/>
    </source>
</evidence>
<feature type="region of interest" description="Disordered" evidence="12">
    <location>
        <begin position="1"/>
        <end position="21"/>
    </location>
</feature>
<evidence type="ECO:0000259" key="13">
    <source>
        <dbReference type="PROSITE" id="PS50172"/>
    </source>
</evidence>
<keyword evidence="11" id="KW-0464">Manganese</keyword>
<evidence type="ECO:0000256" key="4">
    <source>
        <dbReference type="ARBA" id="ARBA00022723"/>
    </source>
</evidence>
<dbReference type="InterPro" id="IPR036420">
    <property type="entry name" value="BRCT_dom_sf"/>
</dbReference>
<evidence type="ECO:0000256" key="5">
    <source>
        <dbReference type="ARBA" id="ARBA00022763"/>
    </source>
</evidence>
<dbReference type="SUPFAM" id="SSF52113">
    <property type="entry name" value="BRCT domain"/>
    <property type="match status" value="1"/>
</dbReference>
<evidence type="ECO:0000256" key="2">
    <source>
        <dbReference type="ARBA" id="ARBA00022598"/>
    </source>
</evidence>
<evidence type="ECO:0000256" key="1">
    <source>
        <dbReference type="ARBA" id="ARBA00004067"/>
    </source>
</evidence>
<dbReference type="CDD" id="cd17748">
    <property type="entry name" value="BRCT_DNA_ligase_like"/>
    <property type="match status" value="1"/>
</dbReference>
<dbReference type="InterPro" id="IPR001679">
    <property type="entry name" value="DNA_ligase"/>
</dbReference>
<evidence type="ECO:0000313" key="15">
    <source>
        <dbReference type="Proteomes" id="UP000422108"/>
    </source>
</evidence>
<dbReference type="GO" id="GO:0006260">
    <property type="term" value="P:DNA replication"/>
    <property type="evidence" value="ECO:0007669"/>
    <property type="project" value="UniProtKB-KW"/>
</dbReference>
<dbReference type="RefSeq" id="WP_231717197.1">
    <property type="nucleotide sequence ID" value="NZ_AP021879.1"/>
</dbReference>
<dbReference type="InterPro" id="IPR013840">
    <property type="entry name" value="DNAligase_N"/>
</dbReference>
<feature type="binding site" evidence="11">
    <location>
        <position position="392"/>
    </location>
    <ligand>
        <name>Zn(2+)</name>
        <dbReference type="ChEBI" id="CHEBI:29105"/>
    </ligand>
</feature>
<dbReference type="GO" id="GO:0003911">
    <property type="term" value="F:DNA ligase (NAD+) activity"/>
    <property type="evidence" value="ECO:0007669"/>
    <property type="project" value="UniProtKB-UniRule"/>
</dbReference>
<dbReference type="Gene3D" id="1.10.287.610">
    <property type="entry name" value="Helix hairpin bin"/>
    <property type="match status" value="1"/>
</dbReference>
<dbReference type="InterPro" id="IPR013839">
    <property type="entry name" value="DNAligase_adenylation"/>
</dbReference>
<proteinExistence type="inferred from homology"/>
<keyword evidence="8 11" id="KW-0520">NAD</keyword>
<dbReference type="SMART" id="SM00532">
    <property type="entry name" value="LIGANc"/>
    <property type="match status" value="1"/>
</dbReference>
<dbReference type="Gene3D" id="3.40.50.10190">
    <property type="entry name" value="BRCT domain"/>
    <property type="match status" value="1"/>
</dbReference>
<dbReference type="PROSITE" id="PS50172">
    <property type="entry name" value="BRCT"/>
    <property type="match status" value="1"/>
</dbReference>
<sequence>MYRKALIKNPSWDDDPTQNTPIAMNPTPVEELVDLLKAYNRAYRQGAPIVEDAEYDNLVEQLRQRVPDHPFLQAVEPEQFSGRQQVRHPAPMLSIEKAYDRDQLERFVARVQKEADALGIDTPTFRLTPKLDGLAGRDDGEVFATRGNGEMGYEISNAFAKGVVPIGGRGQGVGEIVVVKSYFEEHMAEFFEHPRNMVVGIVSSDTLNENAKTALDAGMVRFVPYNQLQGPTVEAKQLVAERRGLVETLLAEVDYPTDGVVVAVTDEVLKTRMGATAHHYRWQIAIKSKGDTAETTVEDIQWQVGRTGNVTPVMMVAPVSLSGATIRRVTAHHAGNIRNQGIGIGTRIEIIRSGEVIPKLEKVLEAHGEVCLPEACPSCSGPLTWQNDFLKCTNPACRAQIEQRISHWFRILGNADWFGIKTIGRIVESGHRSLEAVYRLTEADFLEMAFGPVQSKNLAEAITLSRTRLVEDWRFLAAFGISDLGTGDSRKLLAHFSIEEVLSLEEEQIEQIKGFGKITSKSIAADLKRIGPLMAHMLDLGFNLQRTPLAAEQTAVESPIAGKGIVFTGKMVQGSREAMQAAARAMGARVQTAVSGTTDYLVCGEKVGAAKMAKATRLGVSVLTEAEYQALVNGGLP</sequence>
<dbReference type="AlphaFoldDB" id="A0A5K8ANY4"/>
<feature type="binding site" evidence="11">
    <location>
        <position position="397"/>
    </location>
    <ligand>
        <name>Zn(2+)</name>
        <dbReference type="ChEBI" id="CHEBI:29105"/>
    </ligand>
</feature>